<dbReference type="PANTHER" id="PTHR43190:SF3">
    <property type="entry name" value="N-ACETYL-D-GLUCOSAMINE KINASE"/>
    <property type="match status" value="1"/>
</dbReference>
<evidence type="ECO:0000313" key="2">
    <source>
        <dbReference type="EMBL" id="BAB59341.1"/>
    </source>
</evidence>
<dbReference type="RefSeq" id="WP_241760294.1">
    <property type="nucleotide sequence ID" value="NC_002689.2"/>
</dbReference>
<dbReference type="eggNOG" id="arCOG03659">
    <property type="taxonomic scope" value="Archaea"/>
</dbReference>
<dbReference type="InterPro" id="IPR002731">
    <property type="entry name" value="ATPase_BadF"/>
</dbReference>
<keyword evidence="3" id="KW-1185">Reference proteome</keyword>
<dbReference type="EMBL" id="BA000011">
    <property type="protein sequence ID" value="BAB59341.1"/>
    <property type="molecule type" value="Genomic_DNA"/>
</dbReference>
<name>Q97CA3_THEVO</name>
<dbReference type="SUPFAM" id="SSF53067">
    <property type="entry name" value="Actin-like ATPase domain"/>
    <property type="match status" value="2"/>
</dbReference>
<gene>
    <name evidence="2" type="ORF">TVG0204668</name>
</gene>
<evidence type="ECO:0000313" key="3">
    <source>
        <dbReference type="Proteomes" id="UP000001017"/>
    </source>
</evidence>
<dbReference type="KEGG" id="tvo:TVG0204668"/>
<protein>
    <recommendedName>
        <fullName evidence="1">ATPase BadF/BadG/BcrA/BcrD type domain-containing protein</fullName>
    </recommendedName>
</protein>
<dbReference type="HOGENOM" id="CLU_016274_1_0_2"/>
<dbReference type="Pfam" id="PF01869">
    <property type="entry name" value="BcrAD_BadFG"/>
    <property type="match status" value="1"/>
</dbReference>
<reference evidence="2 3" key="2">
    <citation type="journal article" date="2000" name="Proc. Natl. Acad. Sci. U.S.A.">
        <title>Archaeal adaptation to higher temperatures revealed by genomic sequence of Thermoplasma volcanium.</title>
        <authorList>
            <person name="Kawashima T."/>
            <person name="Amano N."/>
            <person name="Koike H."/>
            <person name="Makino S."/>
            <person name="Higuchi S."/>
            <person name="Kawashima-Ohya Y."/>
            <person name="Watanabe K."/>
            <person name="Yamazaki M."/>
            <person name="Kanehori K."/>
            <person name="Kawamoto T."/>
            <person name="Nunoshiba T."/>
            <person name="Yamamoto Y."/>
            <person name="Aramaki H."/>
            <person name="Makino K."/>
            <person name="Suzuki M."/>
        </authorList>
    </citation>
    <scope>NUCLEOTIDE SEQUENCE [LARGE SCALE GENOMIC DNA]</scope>
    <source>
        <strain evidence="3">ATCC 51530 / DSM 4299 / JCM 9571 / NBRC 15438 / GSS1</strain>
    </source>
</reference>
<accession>Q97CA3</accession>
<dbReference type="PaxDb" id="273116-14324413"/>
<dbReference type="AlphaFoldDB" id="Q97CA3"/>
<feature type="domain" description="ATPase BadF/BadG/BcrA/BcrD type" evidence="1">
    <location>
        <begin position="3"/>
        <end position="288"/>
    </location>
</feature>
<organism evidence="2 3">
    <name type="scientific">Thermoplasma volcanium (strain ATCC 51530 / DSM 4299 / JCM 9571 / NBRC 15438 / GSS1)</name>
    <dbReference type="NCBI Taxonomy" id="273116"/>
    <lineage>
        <taxon>Archaea</taxon>
        <taxon>Methanobacteriati</taxon>
        <taxon>Thermoplasmatota</taxon>
        <taxon>Thermoplasmata</taxon>
        <taxon>Thermoplasmatales</taxon>
        <taxon>Thermoplasmataceae</taxon>
        <taxon>Thermoplasma</taxon>
    </lineage>
</organism>
<dbReference type="PhylomeDB" id="Q97CA3"/>
<dbReference type="STRING" id="273116.gene:9380969"/>
<reference evidence="2 3" key="1">
    <citation type="journal article" date="1999" name="Proc. Jpn. Acad.">
        <title>Determination of the complete genomic DNA sequence of Thermoplasma volvanium GSS1.</title>
        <authorList>
            <person name="Kawashima T."/>
            <person name="Yamamoto Y."/>
            <person name="Aramaki H."/>
            <person name="Nunoshiba T."/>
            <person name="Kawamoto T."/>
            <person name="Watanabe K."/>
            <person name="Yamazaki M."/>
            <person name="Kanehori K."/>
            <person name="Amano N."/>
            <person name="Ohya Y."/>
            <person name="Makino K."/>
            <person name="Suzuki M."/>
        </authorList>
    </citation>
    <scope>NUCLEOTIDE SEQUENCE [LARGE SCALE GENOMIC DNA]</scope>
    <source>
        <strain evidence="3">ATCC 51530 / DSM 4299 / JCM 9571 / NBRC 15438 / GSS1</strain>
    </source>
</reference>
<proteinExistence type="predicted"/>
<dbReference type="InterPro" id="IPR043129">
    <property type="entry name" value="ATPase_NBD"/>
</dbReference>
<dbReference type="Gene3D" id="3.30.420.40">
    <property type="match status" value="2"/>
</dbReference>
<sequence length="333" mass="36370">MILGVDGGSTKTVAVVYDDESGRIAGVGISGPANYTNSPREEAMKNIKNSVYEAVDDADVNIEDIGFKVFGLAGIGDSKEATAEGEEIVRSIAGEAIVVNDGYAAYKFANLNENGLVFAPGTGSVGFTMIDGKLSRFGGWGWFIGDEASASWMAKEALIYAEREKDGIIEAGIADKAETYFNLDLYEVVYKIMKGTIPKRTVAAFSPIISELAVEGNKYAISIFEEASNYIADLINAKSGIFSGKAIFSVLGGTMLAGRFYWDMIKKKTMVPVNIHFGYQVVIGDIIIGLEKKRTVDFNERDKLIRMLNDKISEKRDKMKEFLFMDKIPDSIP</sequence>
<evidence type="ECO:0000259" key="1">
    <source>
        <dbReference type="Pfam" id="PF01869"/>
    </source>
</evidence>
<dbReference type="InterPro" id="IPR052519">
    <property type="entry name" value="Euk-type_GlcNAc_Kinase"/>
</dbReference>
<dbReference type="GeneID" id="1441685"/>
<dbReference type="Proteomes" id="UP000001017">
    <property type="component" value="Chromosome"/>
</dbReference>
<dbReference type="PANTHER" id="PTHR43190">
    <property type="entry name" value="N-ACETYL-D-GLUCOSAMINE KINASE"/>
    <property type="match status" value="1"/>
</dbReference>